<dbReference type="Gene3D" id="3.30.565.60">
    <property type="match status" value="1"/>
</dbReference>
<evidence type="ECO:0000259" key="2">
    <source>
        <dbReference type="Pfam" id="PF00931"/>
    </source>
</evidence>
<dbReference type="InterPro" id="IPR002182">
    <property type="entry name" value="NB-ARC"/>
</dbReference>
<dbReference type="PANTHER" id="PTHR46082">
    <property type="entry name" value="ATP/GTP-BINDING PROTEIN-RELATED"/>
    <property type="match status" value="1"/>
</dbReference>
<dbReference type="SUPFAM" id="SSF48452">
    <property type="entry name" value="TPR-like"/>
    <property type="match status" value="2"/>
</dbReference>
<dbReference type="InterPro" id="IPR029030">
    <property type="entry name" value="Caspase-like_dom_sf"/>
</dbReference>
<gene>
    <name evidence="3" type="ORF">JIG36_38735</name>
</gene>
<dbReference type="Pfam" id="PF00656">
    <property type="entry name" value="Peptidase_C14"/>
    <property type="match status" value="1"/>
</dbReference>
<dbReference type="RefSeq" id="WP_203381425.1">
    <property type="nucleotide sequence ID" value="NZ_JAENHP010000019.1"/>
</dbReference>
<dbReference type="Gene3D" id="1.25.40.10">
    <property type="entry name" value="Tetratricopeptide repeat domain"/>
    <property type="match status" value="2"/>
</dbReference>
<dbReference type="PANTHER" id="PTHR46082:SF6">
    <property type="entry name" value="AAA+ ATPASE DOMAIN-CONTAINING PROTEIN-RELATED"/>
    <property type="match status" value="1"/>
</dbReference>
<keyword evidence="4" id="KW-1185">Reference proteome</keyword>
<dbReference type="InterPro" id="IPR038475">
    <property type="entry name" value="RecG_C_sf"/>
</dbReference>
<dbReference type="Proteomes" id="UP000632138">
    <property type="component" value="Unassembled WGS sequence"/>
</dbReference>
<name>A0ABS2ANM3_9ACTN</name>
<dbReference type="SUPFAM" id="SSF52129">
    <property type="entry name" value="Caspase-like"/>
    <property type="match status" value="1"/>
</dbReference>
<dbReference type="InterPro" id="IPR011990">
    <property type="entry name" value="TPR-like_helical_dom_sf"/>
</dbReference>
<sequence length="1105" mass="119274">MYRALLVCNSTYPADPRLDDLHGPRTDGRELAAALADERSGMFEPAQVEVFFDETGREITRHVNAFFRAAQPEDVLLFYFSGHGRSRNGKLYLCATDTVADLLPGTAISNETLSDILSDSLAHAIVIVLDCCHAGAFKGGPVNVEQLLSGKGRFVLTATGAAQLADDAAEDGKPSPFTHALIEGLRTGASDADGDGHVDLADLYKYLQATLKGSPEPRHKFDGYGSVAIARRDAAVPAPAPLPEAPDQEDRQFLDVTTGDTVIDARRVAEFRDRIRPDVGRSAAGSATAFLQSAHLMRSGRLTRAGALLFGADPMAVIPTATVQCTQFHGVRRDAPMDKTVLDGSVPEQIERARSFVAGLARRGEVPTAESATTEPVYRFPMVAVREIIANALVHRDYGHAQMCVHVRVFADRVEVTSPGEWNGADLAEGDPVPLGRLAGESRQRNFWLAHVLTWNSLVEAEGAGIPRALADCQAHGAAEPTVTRSGDAVTVTVYPRAEPSAASETSTQMIDNLPPRAAVFEGRDPDMIDELLFDGTAAGVAISGPGGVGKTQLAVEYARARRDRYRVVWVLTSDSPGNLGLGLAALAARLQPSGILADAQAWALNWLQNNHDWLLIFDDVHSLGEISAVLGPVAGRGRVLVTTRPHQSDVRWGQLGLRQLRLDVLDRAASVRLLIRLTGSDDVEGADRLAAQLGDLPLALHQAAALISDGRLTFGDFQARIEAEPEGRNLTELINAGFRAADERSPLARRILDVLVWLAPEPLPEDVLLPLVSDPAALDDALGILDSYNLVLREPGTVRPHRLVQEIAATTGSWPPADPEVVAWLLRRAGPGDPASGVAGWPRWNQLLPHIDAMVDKMVSTVDTRVLRPGKGGHLRDLPLPPDLLFVVDLAATYRLFQGESEIAIRSFERNLAVRRHQLGNDHPDTLTSRHNLASAYQTVGRLDAAIELQEAVLADYERLLGPDNPDTLAARNNLARAFRLAGRPSEAIALHQQVVADSGRVLGVDAPDTLVARINLAAAHREAGLGGEAIAQAERVFFDCRRVLGRDHPTTLNARAVLAEAYRRVGRNAEAVEALREVLEARRRVLGEEHPATRETARELGLG</sequence>
<dbReference type="NCBIfam" id="NF047832">
    <property type="entry name" value="caspase_w_EACC1"/>
    <property type="match status" value="1"/>
</dbReference>
<feature type="domain" description="NB-ARC" evidence="2">
    <location>
        <begin position="532"/>
        <end position="648"/>
    </location>
</feature>
<reference evidence="3 4" key="1">
    <citation type="submission" date="2021-01" db="EMBL/GenBank/DDBJ databases">
        <title>Actinoplanes sp. nov. LDG1-06 isolated from lichen.</title>
        <authorList>
            <person name="Saeng-In P."/>
            <person name="Phongsopitanun W."/>
            <person name="Kanchanasin P."/>
            <person name="Yuki M."/>
            <person name="Kudo T."/>
            <person name="Ohkuma M."/>
            <person name="Tanasupawat S."/>
        </authorList>
    </citation>
    <scope>NUCLEOTIDE SEQUENCE [LARGE SCALE GENOMIC DNA]</scope>
    <source>
        <strain evidence="3 4">LDG1-06</strain>
    </source>
</reference>
<dbReference type="PROSITE" id="PS00018">
    <property type="entry name" value="EF_HAND_1"/>
    <property type="match status" value="1"/>
</dbReference>
<dbReference type="InterPro" id="IPR027417">
    <property type="entry name" value="P-loop_NTPase"/>
</dbReference>
<evidence type="ECO:0000259" key="1">
    <source>
        <dbReference type="Pfam" id="PF00656"/>
    </source>
</evidence>
<dbReference type="Pfam" id="PF00931">
    <property type="entry name" value="NB-ARC"/>
    <property type="match status" value="1"/>
</dbReference>
<evidence type="ECO:0000313" key="4">
    <source>
        <dbReference type="Proteomes" id="UP000632138"/>
    </source>
</evidence>
<feature type="domain" description="Peptidase C14 caspase" evidence="1">
    <location>
        <begin position="3"/>
        <end position="211"/>
    </location>
</feature>
<dbReference type="InterPro" id="IPR011600">
    <property type="entry name" value="Pept_C14_caspase"/>
</dbReference>
<dbReference type="Gene3D" id="3.40.50.300">
    <property type="entry name" value="P-loop containing nucleotide triphosphate hydrolases"/>
    <property type="match status" value="1"/>
</dbReference>
<dbReference type="Pfam" id="PF13749">
    <property type="entry name" value="HATPase_c_4"/>
    <property type="match status" value="1"/>
</dbReference>
<evidence type="ECO:0000313" key="3">
    <source>
        <dbReference type="EMBL" id="MBM2621457.1"/>
    </source>
</evidence>
<comment type="caution">
    <text evidence="3">The sequence shown here is derived from an EMBL/GenBank/DDBJ whole genome shotgun (WGS) entry which is preliminary data.</text>
</comment>
<dbReference type="InterPro" id="IPR053137">
    <property type="entry name" value="NLR-like"/>
</dbReference>
<proteinExistence type="predicted"/>
<dbReference type="SUPFAM" id="SSF52540">
    <property type="entry name" value="P-loop containing nucleoside triphosphate hydrolases"/>
    <property type="match status" value="1"/>
</dbReference>
<dbReference type="Pfam" id="PF13424">
    <property type="entry name" value="TPR_12"/>
    <property type="match status" value="2"/>
</dbReference>
<protein>
    <submittedName>
        <fullName evidence="3">Tetratricopeptide repeat protein</fullName>
    </submittedName>
</protein>
<organism evidence="3 4">
    <name type="scientific">Paractinoplanes ovalisporus</name>
    <dbReference type="NCBI Taxonomy" id="2810368"/>
    <lineage>
        <taxon>Bacteria</taxon>
        <taxon>Bacillati</taxon>
        <taxon>Actinomycetota</taxon>
        <taxon>Actinomycetes</taxon>
        <taxon>Micromonosporales</taxon>
        <taxon>Micromonosporaceae</taxon>
        <taxon>Paractinoplanes</taxon>
    </lineage>
</organism>
<dbReference type="EMBL" id="JAENHP010000019">
    <property type="protein sequence ID" value="MBM2621457.1"/>
    <property type="molecule type" value="Genomic_DNA"/>
</dbReference>
<accession>A0ABS2ANM3</accession>
<dbReference type="InterPro" id="IPR018247">
    <property type="entry name" value="EF_Hand_1_Ca_BS"/>
</dbReference>
<dbReference type="Gene3D" id="3.40.50.1460">
    <property type="match status" value="1"/>
</dbReference>